<sequence length="70" mass="7837">MPLSSLPSLLLLFHYPPAAFLLMALLHGLKKSCGPQCPPATRCRSGCSRSGQYFRDKWSVQRKYQEGTIP</sequence>
<name>A0A2T7C663_9POAL</name>
<protein>
    <recommendedName>
        <fullName evidence="4">Secreted protein</fullName>
    </recommendedName>
</protein>
<organism evidence="2 3">
    <name type="scientific">Panicum hallii var. hallii</name>
    <dbReference type="NCBI Taxonomy" id="1504633"/>
    <lineage>
        <taxon>Eukaryota</taxon>
        <taxon>Viridiplantae</taxon>
        <taxon>Streptophyta</taxon>
        <taxon>Embryophyta</taxon>
        <taxon>Tracheophyta</taxon>
        <taxon>Spermatophyta</taxon>
        <taxon>Magnoliopsida</taxon>
        <taxon>Liliopsida</taxon>
        <taxon>Poales</taxon>
        <taxon>Poaceae</taxon>
        <taxon>PACMAD clade</taxon>
        <taxon>Panicoideae</taxon>
        <taxon>Panicodae</taxon>
        <taxon>Paniceae</taxon>
        <taxon>Panicinae</taxon>
        <taxon>Panicum</taxon>
        <taxon>Panicum sect. Panicum</taxon>
    </lineage>
</organism>
<gene>
    <name evidence="2" type="ORF">GQ55_9G226100</name>
</gene>
<dbReference type="EMBL" id="CM009757">
    <property type="protein sequence ID" value="PUZ38816.1"/>
    <property type="molecule type" value="Genomic_DNA"/>
</dbReference>
<evidence type="ECO:0008006" key="4">
    <source>
        <dbReference type="Google" id="ProtNLM"/>
    </source>
</evidence>
<dbReference type="AlphaFoldDB" id="A0A2T7C663"/>
<keyword evidence="3" id="KW-1185">Reference proteome</keyword>
<feature type="chain" id="PRO_5015568246" description="Secreted protein" evidence="1">
    <location>
        <begin position="21"/>
        <end position="70"/>
    </location>
</feature>
<dbReference type="Gramene" id="PUZ38816">
    <property type="protein sequence ID" value="PUZ38816"/>
    <property type="gene ID" value="GQ55_9G226100"/>
</dbReference>
<reference evidence="2 3" key="1">
    <citation type="submission" date="2018-04" db="EMBL/GenBank/DDBJ databases">
        <title>WGS assembly of Panicum hallii var. hallii HAL2.</title>
        <authorList>
            <person name="Lovell J."/>
            <person name="Jenkins J."/>
            <person name="Lowry D."/>
            <person name="Mamidi S."/>
            <person name="Sreedasyam A."/>
            <person name="Weng X."/>
            <person name="Barry K."/>
            <person name="Bonette J."/>
            <person name="Campitelli B."/>
            <person name="Daum C."/>
            <person name="Gordon S."/>
            <person name="Gould B."/>
            <person name="Lipzen A."/>
            <person name="MacQueen A."/>
            <person name="Palacio-Mejia J."/>
            <person name="Plott C."/>
            <person name="Shakirov E."/>
            <person name="Shu S."/>
            <person name="Yoshinaga Y."/>
            <person name="Zane M."/>
            <person name="Rokhsar D."/>
            <person name="Grimwood J."/>
            <person name="Schmutz J."/>
            <person name="Juenger T."/>
        </authorList>
    </citation>
    <scope>NUCLEOTIDE SEQUENCE [LARGE SCALE GENOMIC DNA]</scope>
    <source>
        <strain evidence="3">cv. HAL2</strain>
    </source>
</reference>
<dbReference type="Proteomes" id="UP000244336">
    <property type="component" value="Chromosome 9"/>
</dbReference>
<keyword evidence="1" id="KW-0732">Signal</keyword>
<feature type="signal peptide" evidence="1">
    <location>
        <begin position="1"/>
        <end position="20"/>
    </location>
</feature>
<evidence type="ECO:0000313" key="3">
    <source>
        <dbReference type="Proteomes" id="UP000244336"/>
    </source>
</evidence>
<accession>A0A2T7C663</accession>
<evidence type="ECO:0000313" key="2">
    <source>
        <dbReference type="EMBL" id="PUZ38816.1"/>
    </source>
</evidence>
<evidence type="ECO:0000256" key="1">
    <source>
        <dbReference type="SAM" id="SignalP"/>
    </source>
</evidence>
<proteinExistence type="predicted"/>